<evidence type="ECO:0000256" key="8">
    <source>
        <dbReference type="SAM" id="SignalP"/>
    </source>
</evidence>
<dbReference type="GO" id="GO:0043165">
    <property type="term" value="P:Gram-negative-bacterium-type cell outer membrane assembly"/>
    <property type="evidence" value="ECO:0007669"/>
    <property type="project" value="UniProtKB-UniRule"/>
</dbReference>
<keyword evidence="1 6" id="KW-0732">Signal</keyword>
<dbReference type="InterPro" id="IPR039565">
    <property type="entry name" value="BamD-like"/>
</dbReference>
<dbReference type="STRING" id="195064.SAMN05421721_10783"/>
<evidence type="ECO:0000313" key="10">
    <source>
        <dbReference type="EMBL" id="SFM49753.1"/>
    </source>
</evidence>
<feature type="domain" description="Outer membrane lipoprotein BamD-like" evidence="9">
    <location>
        <begin position="32"/>
        <end position="234"/>
    </location>
</feature>
<keyword evidence="4 6" id="KW-0998">Cell outer membrane</keyword>
<dbReference type="Gene3D" id="1.25.40.10">
    <property type="entry name" value="Tetratricopeptide repeat domain"/>
    <property type="match status" value="1"/>
</dbReference>
<evidence type="ECO:0000256" key="6">
    <source>
        <dbReference type="HAMAP-Rule" id="MF_00922"/>
    </source>
</evidence>
<dbReference type="InterPro" id="IPR019734">
    <property type="entry name" value="TPR_rpt"/>
</dbReference>
<dbReference type="EMBL" id="FOUO01000007">
    <property type="protein sequence ID" value="SFM49753.1"/>
    <property type="molecule type" value="Genomic_DNA"/>
</dbReference>
<proteinExistence type="inferred from homology"/>
<evidence type="ECO:0000259" key="9">
    <source>
        <dbReference type="Pfam" id="PF13525"/>
    </source>
</evidence>
<name>A0A1I4RCV0_ECTMO</name>
<dbReference type="RefSeq" id="WP_090484998.1">
    <property type="nucleotide sequence ID" value="NZ_FOUO01000007.1"/>
</dbReference>
<dbReference type="InterPro" id="IPR011990">
    <property type="entry name" value="TPR-like_helical_dom_sf"/>
</dbReference>
<comment type="subunit">
    <text evidence="6">Part of the Bam complex.</text>
</comment>
<evidence type="ECO:0000313" key="11">
    <source>
        <dbReference type="Proteomes" id="UP000199556"/>
    </source>
</evidence>
<evidence type="ECO:0000256" key="7">
    <source>
        <dbReference type="PROSITE-ProRule" id="PRU00339"/>
    </source>
</evidence>
<feature type="repeat" description="TPR" evidence="7">
    <location>
        <begin position="70"/>
        <end position="103"/>
    </location>
</feature>
<dbReference type="InterPro" id="IPR017689">
    <property type="entry name" value="BamD"/>
</dbReference>
<dbReference type="AlphaFoldDB" id="A0A1I4RCV0"/>
<organism evidence="10 11">
    <name type="scientific">Ectothiorhodospira mobilis</name>
    <dbReference type="NCBI Taxonomy" id="195064"/>
    <lineage>
        <taxon>Bacteria</taxon>
        <taxon>Pseudomonadati</taxon>
        <taxon>Pseudomonadota</taxon>
        <taxon>Gammaproteobacteria</taxon>
        <taxon>Chromatiales</taxon>
        <taxon>Ectothiorhodospiraceae</taxon>
        <taxon>Ectothiorhodospira</taxon>
    </lineage>
</organism>
<gene>
    <name evidence="6" type="primary">bamD</name>
    <name evidence="10" type="ORF">SAMN05421721_10783</name>
</gene>
<comment type="similarity">
    <text evidence="6">Belongs to the BamD family.</text>
</comment>
<dbReference type="Proteomes" id="UP000199556">
    <property type="component" value="Unassembled WGS sequence"/>
</dbReference>
<reference evidence="10 11" key="1">
    <citation type="submission" date="2016-10" db="EMBL/GenBank/DDBJ databases">
        <authorList>
            <person name="de Groot N.N."/>
        </authorList>
    </citation>
    <scope>NUCLEOTIDE SEQUENCE [LARGE SCALE GENOMIC DNA]</scope>
    <source>
        <strain evidence="10 11">DSM 4180</strain>
    </source>
</reference>
<dbReference type="CDD" id="cd15830">
    <property type="entry name" value="BamD"/>
    <property type="match status" value="1"/>
</dbReference>
<dbReference type="GO" id="GO:1990063">
    <property type="term" value="C:Bam protein complex"/>
    <property type="evidence" value="ECO:0007669"/>
    <property type="project" value="TreeGrafter"/>
</dbReference>
<sequence length="262" mass="29957">MSAVARLIFLALLPLLAVGCAAMGQDPKEDWSAQRFYQEAQAALERGNYEQAVSHYETLEARYPFGPYAQQAQLEIAYAYYKAQEPEMALAAIDRFLRMNPRHPHVDYAYYLRGRVNAGPEQGILDRLFNRDPARRDAHPLQQAFEDFGIVVRRYPDSRYAKDARARMIHLRNQLAAHEIHVAEHYMRRGAWLAAARRGAYVVEHYAGAEAVPDALEVMVRAYRHLGLEDLSQDALRVLEENFPERASRLRQAARSTAQDEG</sequence>
<comment type="function">
    <text evidence="6">Part of the outer membrane protein assembly complex, which is involved in assembly and insertion of beta-barrel proteins into the outer membrane.</text>
</comment>
<evidence type="ECO:0000256" key="5">
    <source>
        <dbReference type="ARBA" id="ARBA00023288"/>
    </source>
</evidence>
<dbReference type="NCBIfam" id="TIGR03302">
    <property type="entry name" value="OM_YfiO"/>
    <property type="match status" value="1"/>
</dbReference>
<keyword evidence="7" id="KW-0802">TPR repeat</keyword>
<dbReference type="OrthoDB" id="9779191at2"/>
<comment type="subcellular location">
    <subcellularLocation>
        <location evidence="6">Cell outer membrane</location>
        <topology evidence="6">Lipid-anchor</topology>
    </subcellularLocation>
</comment>
<keyword evidence="5 6" id="KW-0449">Lipoprotein</keyword>
<feature type="chain" id="PRO_5011800820" description="Outer membrane protein assembly factor BamD" evidence="8">
    <location>
        <begin position="25"/>
        <end position="262"/>
    </location>
</feature>
<dbReference type="Pfam" id="PF13525">
    <property type="entry name" value="YfiO"/>
    <property type="match status" value="1"/>
</dbReference>
<dbReference type="PANTHER" id="PTHR37423:SF1">
    <property type="entry name" value="OUTER MEMBRANE PROTEIN ASSEMBLY FACTOR BAMD"/>
    <property type="match status" value="1"/>
</dbReference>
<dbReference type="PROSITE" id="PS50005">
    <property type="entry name" value="TPR"/>
    <property type="match status" value="1"/>
</dbReference>
<evidence type="ECO:0000256" key="4">
    <source>
        <dbReference type="ARBA" id="ARBA00023237"/>
    </source>
</evidence>
<keyword evidence="11" id="KW-1185">Reference proteome</keyword>
<dbReference type="PROSITE" id="PS51257">
    <property type="entry name" value="PROKAR_LIPOPROTEIN"/>
    <property type="match status" value="1"/>
</dbReference>
<keyword evidence="2 6" id="KW-0472">Membrane</keyword>
<dbReference type="PANTHER" id="PTHR37423">
    <property type="entry name" value="SOLUBLE LYTIC MUREIN TRANSGLYCOSYLASE-RELATED"/>
    <property type="match status" value="1"/>
</dbReference>
<dbReference type="GO" id="GO:0051205">
    <property type="term" value="P:protein insertion into membrane"/>
    <property type="evidence" value="ECO:0007669"/>
    <property type="project" value="UniProtKB-UniRule"/>
</dbReference>
<accession>A0A1I4RCV0</accession>
<evidence type="ECO:0000256" key="3">
    <source>
        <dbReference type="ARBA" id="ARBA00023139"/>
    </source>
</evidence>
<evidence type="ECO:0000256" key="2">
    <source>
        <dbReference type="ARBA" id="ARBA00023136"/>
    </source>
</evidence>
<protein>
    <recommendedName>
        <fullName evidence="6">Outer membrane protein assembly factor BamD</fullName>
    </recommendedName>
</protein>
<dbReference type="HAMAP" id="MF_00922">
    <property type="entry name" value="OM_assembly_BamD"/>
    <property type="match status" value="1"/>
</dbReference>
<dbReference type="SUPFAM" id="SSF48452">
    <property type="entry name" value="TPR-like"/>
    <property type="match status" value="1"/>
</dbReference>
<feature type="signal peptide" evidence="8">
    <location>
        <begin position="1"/>
        <end position="24"/>
    </location>
</feature>
<evidence type="ECO:0000256" key="1">
    <source>
        <dbReference type="ARBA" id="ARBA00022729"/>
    </source>
</evidence>
<keyword evidence="3 6" id="KW-0564">Palmitate</keyword>